<comment type="caution">
    <text evidence="1">The sequence shown here is derived from an EMBL/GenBank/DDBJ whole genome shotgun (WGS) entry which is preliminary data.</text>
</comment>
<accession>A0A7W6D231</accession>
<proteinExistence type="predicted"/>
<organism evidence="1 2">
    <name type="scientific">Hansschlegelia beijingensis</name>
    <dbReference type="NCBI Taxonomy" id="1133344"/>
    <lineage>
        <taxon>Bacteria</taxon>
        <taxon>Pseudomonadati</taxon>
        <taxon>Pseudomonadota</taxon>
        <taxon>Alphaproteobacteria</taxon>
        <taxon>Hyphomicrobiales</taxon>
        <taxon>Methylopilaceae</taxon>
        <taxon>Hansschlegelia</taxon>
    </lineage>
</organism>
<sequence length="418" mass="45938">MGMFSGGLREALGVRLEKSRSLLLIGDSEQAFEAAAPFIEAVGRRFERLRIVLSGPPELRDRLQRRFPEALTHAAPLPLLSTCRRFVRNGGFRSIVALDDVRLPRAMITAVGYEGMALLAMRTSRAAPPADPATARAAEATLDLGGADGAGGDKALEPALDILLRFLARDFKKRRRKEPLSPSALVLEGSRRPFWRRLLAGRIQRIETLEELRARLGAPQTILCLGNGPSSEDPRLDGHAYDALFRVNESWRKRGRFVDPKVVFTGGRDVMENLQSVILGLQTDHAEIRLAKGRALAPSRKGAVFFRADETAPALRAHDWGAFRPSNGAAMIATAVALQPRKLVVAGIDLFRHPQGAYPGDPSTPNAFVTAHDADAEAEFLLDQFAAYRGELVILSPVLDAAWADRRRRQLPEEAQRQ</sequence>
<dbReference type="RefSeq" id="WP_183396489.1">
    <property type="nucleotide sequence ID" value="NZ_JACIDR010000007.1"/>
</dbReference>
<evidence type="ECO:0000313" key="1">
    <source>
        <dbReference type="EMBL" id="MBB3974632.1"/>
    </source>
</evidence>
<dbReference type="Proteomes" id="UP000528964">
    <property type="component" value="Unassembled WGS sequence"/>
</dbReference>
<keyword evidence="2" id="KW-1185">Reference proteome</keyword>
<dbReference type="AlphaFoldDB" id="A0A7W6D231"/>
<name>A0A7W6D231_9HYPH</name>
<reference evidence="1 2" key="1">
    <citation type="submission" date="2020-08" db="EMBL/GenBank/DDBJ databases">
        <title>Genomic Encyclopedia of Type Strains, Phase IV (KMG-IV): sequencing the most valuable type-strain genomes for metagenomic binning, comparative biology and taxonomic classification.</title>
        <authorList>
            <person name="Goeker M."/>
        </authorList>
    </citation>
    <scope>NUCLEOTIDE SEQUENCE [LARGE SCALE GENOMIC DNA]</scope>
    <source>
        <strain evidence="1 2">DSM 25481</strain>
    </source>
</reference>
<evidence type="ECO:0000313" key="2">
    <source>
        <dbReference type="Proteomes" id="UP000528964"/>
    </source>
</evidence>
<dbReference type="EMBL" id="JACIDR010000007">
    <property type="protein sequence ID" value="MBB3974632.1"/>
    <property type="molecule type" value="Genomic_DNA"/>
</dbReference>
<protein>
    <submittedName>
        <fullName evidence="1">Uncharacterized protein</fullName>
    </submittedName>
</protein>
<gene>
    <name evidence="1" type="ORF">GGR24_003319</name>
</gene>